<keyword evidence="2" id="KW-0238">DNA-binding</keyword>
<protein>
    <submittedName>
        <fullName evidence="2">DNA-binding protein</fullName>
    </submittedName>
</protein>
<dbReference type="Proteomes" id="UP000297225">
    <property type="component" value="Unassembled WGS sequence"/>
</dbReference>
<gene>
    <name evidence="2" type="ORF">E4P47_08405</name>
</gene>
<dbReference type="SUPFAM" id="SSF46955">
    <property type="entry name" value="Putative DNA-binding domain"/>
    <property type="match status" value="1"/>
</dbReference>
<organism evidence="2 3">
    <name type="scientific">Porphyromonas levii</name>
    <dbReference type="NCBI Taxonomy" id="28114"/>
    <lineage>
        <taxon>Bacteria</taxon>
        <taxon>Pseudomonadati</taxon>
        <taxon>Bacteroidota</taxon>
        <taxon>Bacteroidia</taxon>
        <taxon>Bacteroidales</taxon>
        <taxon>Porphyromonadaceae</taxon>
        <taxon>Porphyromonas</taxon>
    </lineage>
</organism>
<feature type="domain" description="Helix-turn-helix" evidence="1">
    <location>
        <begin position="38"/>
        <end position="84"/>
    </location>
</feature>
<dbReference type="AlphaFoldDB" id="A0A4Y8WN67"/>
<evidence type="ECO:0000313" key="3">
    <source>
        <dbReference type="Proteomes" id="UP000297225"/>
    </source>
</evidence>
<dbReference type="PANTHER" id="PTHR34585:SF22">
    <property type="entry name" value="HELIX-TURN-HELIX DOMAIN-CONTAINING PROTEIN"/>
    <property type="match status" value="1"/>
</dbReference>
<dbReference type="EMBL" id="SPNC01000158">
    <property type="protein sequence ID" value="TFH94232.1"/>
    <property type="molecule type" value="Genomic_DNA"/>
</dbReference>
<sequence length="95" mass="11062">MNVTIIERKAWEYLQSAFTDFIHRSEKLLGSPNPPSEWLDNADVCRLLNISKRTLQTYRDTGILPFAMLRHKAFYKRSDIEMLLGKGCLEDESNL</sequence>
<dbReference type="OrthoDB" id="769412at2"/>
<dbReference type="InterPro" id="IPR009061">
    <property type="entry name" value="DNA-bd_dom_put_sf"/>
</dbReference>
<reference evidence="2 3" key="1">
    <citation type="submission" date="2019-03" db="EMBL/GenBank/DDBJ databases">
        <title>Porphyromonas levii Isolated from the Uterus of Dairy Cows.</title>
        <authorList>
            <person name="Francis A.M."/>
        </authorList>
    </citation>
    <scope>NUCLEOTIDE SEQUENCE [LARGE SCALE GENOMIC DNA]</scope>
    <source>
        <strain evidence="2 3">AF5678</strain>
    </source>
</reference>
<dbReference type="GO" id="GO:0003677">
    <property type="term" value="F:DNA binding"/>
    <property type="evidence" value="ECO:0007669"/>
    <property type="project" value="UniProtKB-KW"/>
</dbReference>
<dbReference type="PANTHER" id="PTHR34585">
    <property type="match status" value="1"/>
</dbReference>
<keyword evidence="3" id="KW-1185">Reference proteome</keyword>
<dbReference type="InterPro" id="IPR041657">
    <property type="entry name" value="HTH_17"/>
</dbReference>
<proteinExistence type="predicted"/>
<dbReference type="Pfam" id="PF12728">
    <property type="entry name" value="HTH_17"/>
    <property type="match status" value="1"/>
</dbReference>
<comment type="caution">
    <text evidence="2">The sequence shown here is derived from an EMBL/GenBank/DDBJ whole genome shotgun (WGS) entry which is preliminary data.</text>
</comment>
<dbReference type="RefSeq" id="WP_134849845.1">
    <property type="nucleotide sequence ID" value="NZ_CP197400.1"/>
</dbReference>
<evidence type="ECO:0000259" key="1">
    <source>
        <dbReference type="Pfam" id="PF12728"/>
    </source>
</evidence>
<name>A0A4Y8WN67_9PORP</name>
<dbReference type="GeneID" id="66797328"/>
<accession>A0A4Y8WN67</accession>
<evidence type="ECO:0000313" key="2">
    <source>
        <dbReference type="EMBL" id="TFH94232.1"/>
    </source>
</evidence>